<dbReference type="Pfam" id="PF19050">
    <property type="entry name" value="PhoD_2"/>
    <property type="match status" value="1"/>
</dbReference>
<name>A0A2N3KVU9_9PROT</name>
<evidence type="ECO:0000313" key="3">
    <source>
        <dbReference type="Proteomes" id="UP000233597"/>
    </source>
</evidence>
<feature type="domain" description="PhoD-like phosphatase" evidence="1">
    <location>
        <begin position="125"/>
        <end position="349"/>
    </location>
</feature>
<evidence type="ECO:0000313" key="2">
    <source>
        <dbReference type="EMBL" id="PKR54702.1"/>
    </source>
</evidence>
<dbReference type="OrthoDB" id="327733at2"/>
<accession>A0A2N3KVU9</accession>
<dbReference type="AlphaFoldDB" id="A0A2N3KVU9"/>
<dbReference type="PANTHER" id="PTHR46689">
    <property type="entry name" value="MEMBRANE PROTEIN, PUTATIVE-RELATED"/>
    <property type="match status" value="1"/>
</dbReference>
<comment type="caution">
    <text evidence="2">The sequence shown here is derived from an EMBL/GenBank/DDBJ whole genome shotgun (WGS) entry which is preliminary data.</text>
</comment>
<dbReference type="InterPro" id="IPR029052">
    <property type="entry name" value="Metallo-depent_PP-like"/>
</dbReference>
<dbReference type="RefSeq" id="WP_101265371.1">
    <property type="nucleotide sequence ID" value="NZ_NWTK01000004.1"/>
</dbReference>
<organism evidence="2 3">
    <name type="scientific">Thalassospira marina</name>
    <dbReference type="NCBI Taxonomy" id="2048283"/>
    <lineage>
        <taxon>Bacteria</taxon>
        <taxon>Pseudomonadati</taxon>
        <taxon>Pseudomonadota</taxon>
        <taxon>Alphaproteobacteria</taxon>
        <taxon>Rhodospirillales</taxon>
        <taxon>Thalassospiraceae</taxon>
        <taxon>Thalassospira</taxon>
    </lineage>
</organism>
<dbReference type="Gene3D" id="3.60.21.70">
    <property type="entry name" value="PhoD-like phosphatase"/>
    <property type="match status" value="1"/>
</dbReference>
<reference evidence="2 3" key="1">
    <citation type="submission" date="2017-09" db="EMBL/GenBank/DDBJ databases">
        <title>Biodiversity and function of Thalassospira species in the particle-attached aromatic-hydrocarbon-degrading consortia from the surface seawater of the South China Sea.</title>
        <authorList>
            <person name="Dong C."/>
            <person name="Liu R."/>
            <person name="Shao Z."/>
        </authorList>
    </citation>
    <scope>NUCLEOTIDE SEQUENCE [LARGE SCALE GENOMIC DNA]</scope>
    <source>
        <strain evidence="2 3">CSC1P2</strain>
    </source>
</reference>
<dbReference type="CDD" id="cd07389">
    <property type="entry name" value="MPP_PhoD"/>
    <property type="match status" value="1"/>
</dbReference>
<dbReference type="InterPro" id="IPR018946">
    <property type="entry name" value="PhoD-like_MPP"/>
</dbReference>
<dbReference type="EMBL" id="NWTK01000004">
    <property type="protein sequence ID" value="PKR54702.1"/>
    <property type="molecule type" value="Genomic_DNA"/>
</dbReference>
<dbReference type="InterPro" id="IPR038607">
    <property type="entry name" value="PhoD-like_sf"/>
</dbReference>
<evidence type="ECO:0000259" key="1">
    <source>
        <dbReference type="Pfam" id="PF19050"/>
    </source>
</evidence>
<sequence>MNAASTASDDISGDWLAGPFLFGRGCHAGTARMAALVITRSDMSPPLLSPMGTGAVQPIRLAEKFDRVYWRYDFGLPQQAGAWYELGGQHFPVSTDFGDEVGLAFVSCNGQEEGDLDRPIEERNALWADLCDRHDLQPLSLLLHGGDQIYADNVWHCHSKIEVFQKASTREKRAMAYSGDMADAVLKFYLDHYLTVYSLPQIAYLMARVPSVMMWDDHDIFDGWGSHPGGFQEMEVARGMFEAARYAFMLMQLCIAPDGRDMPDGIYDRSSQSFGWRYDYPGISIIAPDLRSERRRDALMGDMGWQTLEKMVRDIPATNRVLLMSSVPAIGPRLSVVEAILRIMPQSQKYEDDLRDQWQSRAHRQEWRRFLELIENLANECDHDITILSGEIHLATRGVFEIRSRVVHQLVASGIAHQAPPGMFARCLGFLAWLGENPLPGRPTRLCPLPGKSSIYVAERNYLLLTRHQAAWRANWRLEDSGLSPDLEI</sequence>
<dbReference type="PANTHER" id="PTHR46689:SF1">
    <property type="entry name" value="PHOD-LIKE PHOSPHATASE DOMAIN-CONTAINING PROTEIN"/>
    <property type="match status" value="1"/>
</dbReference>
<dbReference type="InterPro" id="IPR043904">
    <property type="entry name" value="PhoD_2-like"/>
</dbReference>
<dbReference type="GO" id="GO:0016020">
    <property type="term" value="C:membrane"/>
    <property type="evidence" value="ECO:0007669"/>
    <property type="project" value="TreeGrafter"/>
</dbReference>
<protein>
    <recommendedName>
        <fullName evidence="1">PhoD-like phosphatase domain-containing protein</fullName>
    </recommendedName>
</protein>
<dbReference type="Proteomes" id="UP000233597">
    <property type="component" value="Unassembled WGS sequence"/>
</dbReference>
<proteinExistence type="predicted"/>
<dbReference type="SUPFAM" id="SSF56300">
    <property type="entry name" value="Metallo-dependent phosphatases"/>
    <property type="match status" value="1"/>
</dbReference>
<gene>
    <name evidence="2" type="ORF">COO20_08100</name>
</gene>